<keyword evidence="3" id="KW-0645">Protease</keyword>
<evidence type="ECO:0000313" key="3">
    <source>
        <dbReference type="EMBL" id="RCG24706.1"/>
    </source>
</evidence>
<dbReference type="NCBIfam" id="NF041121">
    <property type="entry name" value="SAV_2336_NTERM"/>
    <property type="match status" value="1"/>
</dbReference>
<dbReference type="InterPro" id="IPR009003">
    <property type="entry name" value="Peptidase_S1_PA"/>
</dbReference>
<feature type="region of interest" description="Disordered" evidence="1">
    <location>
        <begin position="77"/>
        <end position="113"/>
    </location>
</feature>
<keyword evidence="4" id="KW-1185">Reference proteome</keyword>
<dbReference type="Pfam" id="PF20028">
    <property type="entry name" value="VMAP-C"/>
    <property type="match status" value="1"/>
</dbReference>
<dbReference type="EMBL" id="QOIN01000039">
    <property type="protein sequence ID" value="RCG24706.1"/>
    <property type="molecule type" value="Genomic_DNA"/>
</dbReference>
<feature type="compositionally biased region" description="Low complexity" evidence="1">
    <location>
        <begin position="334"/>
        <end position="346"/>
    </location>
</feature>
<dbReference type="Proteomes" id="UP000252914">
    <property type="component" value="Unassembled WGS sequence"/>
</dbReference>
<evidence type="ECO:0000256" key="1">
    <source>
        <dbReference type="SAM" id="MobiDB-lite"/>
    </source>
</evidence>
<keyword evidence="3" id="KW-0378">Hydrolase</keyword>
<name>A0A367F2X8_9ACTN</name>
<dbReference type="SUPFAM" id="SSF50494">
    <property type="entry name" value="Trypsin-like serine proteases"/>
    <property type="match status" value="1"/>
</dbReference>
<feature type="region of interest" description="Disordered" evidence="1">
    <location>
        <begin position="138"/>
        <end position="157"/>
    </location>
</feature>
<feature type="domain" description="vWA-MoxR associated protein C-terminal" evidence="2">
    <location>
        <begin position="761"/>
        <end position="1007"/>
    </location>
</feature>
<feature type="compositionally biased region" description="Low complexity" evidence="1">
    <location>
        <begin position="311"/>
        <end position="320"/>
    </location>
</feature>
<dbReference type="AlphaFoldDB" id="A0A367F2X8"/>
<gene>
    <name evidence="3" type="ORF">DTL70_10175</name>
</gene>
<accession>A0A367F2X8</accession>
<dbReference type="InterPro" id="IPR047738">
    <property type="entry name" value="SAV_2336-like_N"/>
</dbReference>
<proteinExistence type="predicted"/>
<evidence type="ECO:0000259" key="2">
    <source>
        <dbReference type="Pfam" id="PF20028"/>
    </source>
</evidence>
<comment type="caution">
    <text evidence="3">The sequence shown here is derived from an EMBL/GenBank/DDBJ whole genome shotgun (WGS) entry which is preliminary data.</text>
</comment>
<dbReference type="InterPro" id="IPR045450">
    <property type="entry name" value="VMAP_C"/>
</dbReference>
<feature type="compositionally biased region" description="Basic and acidic residues" evidence="1">
    <location>
        <begin position="100"/>
        <end position="110"/>
    </location>
</feature>
<dbReference type="GO" id="GO:0006508">
    <property type="term" value="P:proteolysis"/>
    <property type="evidence" value="ECO:0007669"/>
    <property type="project" value="UniProtKB-KW"/>
</dbReference>
<feature type="compositionally biased region" description="Pro residues" evidence="1">
    <location>
        <begin position="321"/>
        <end position="333"/>
    </location>
</feature>
<dbReference type="Pfam" id="PF13365">
    <property type="entry name" value="Trypsin_2"/>
    <property type="match status" value="1"/>
</dbReference>
<dbReference type="Gene3D" id="2.40.10.120">
    <property type="match status" value="1"/>
</dbReference>
<reference evidence="3 4" key="1">
    <citation type="submission" date="2018-06" db="EMBL/GenBank/DDBJ databases">
        <title>Streptomyces reniochalinae sp. nov. and Streptomyces diacarnus sp. nov. from marine sponges.</title>
        <authorList>
            <person name="Li L."/>
        </authorList>
    </citation>
    <scope>NUCLEOTIDE SEQUENCE [LARGE SCALE GENOMIC DNA]</scope>
    <source>
        <strain evidence="3 4">LHW51701</strain>
    </source>
</reference>
<dbReference type="GO" id="GO:0008233">
    <property type="term" value="F:peptidase activity"/>
    <property type="evidence" value="ECO:0007669"/>
    <property type="project" value="UniProtKB-KW"/>
</dbReference>
<protein>
    <submittedName>
        <fullName evidence="3">Serine protease</fullName>
    </submittedName>
</protein>
<evidence type="ECO:0000313" key="4">
    <source>
        <dbReference type="Proteomes" id="UP000252914"/>
    </source>
</evidence>
<sequence>MSTGGAGGRVPGYADQLRDPTGRQLTLLVSDCAGPQWRDGTLQRLVHDWSRTGPVAVLQPLPQRMWRRTHLPALPGRLYGRRGNDPRLGFAPRPGPASRGDGHGSAREGRAAPVPVLAPTAPALATWARLLTGRTPSLPGAAGEVRSDHPETEPGPLGDLEPRGLVRAFQRHASPQALRLAACLSAAPMTLPVMRHVQRAMLPASGPAVLAEVLLSGLVRAQGAEYWYRFNPGVRDVLLRALPAGDARVVLNVCSEYVERHFGRSLHNFPAYALTPPSDETDTHTWGDAQLPAELQPFAEISALVAARCAPPGRSASAPSAPRPPAEPPPQAQPQPQGQEQGQEQAFGEARDAVHRSVVRIGPAHDGVDAPLWGSGFFIAPGWVLTSAHVLTQRRTTARRGEPVIGVTTAAGQRLTGELACALPAPPDPDRPPSRGDAPDIALVRVMTATPGHQAGNGPDADCLWLSDKSDFPLSEVSTHGYVSGPSGVVYMSGTGVAEDSGEGGRLVVHDSWLPSGASGGPVIDTRRASVIGVCQAGAPHSTASMQVTPVTALRAFFDEAPRTRETWQEVLRAHDRHHWARFQSPGPSWPRTQRERSFGNQGFTADRRAELYALFAELPPPTSAAQLLRMVSEVRDELLLTHHESTLHAPRSWREAVGLLCDDGNADDRAEALEEEAVVLFAAKAYVALSSPDQAPDPEPRALDALHTWVEAAGMRLHNDVLRQRVRATLDMADTTVDVTPASAGVLVEIRPDHHGIGRHPWAIRLVGANGETTPVHADEEGMPRTELGRGIRAALAGALDRADAHEHLTAVGFAMPRALFDEPVETWRLDEPRPDAPLAPRTLPLGQRHMVAVRDQRRLAERPSPEWHRRWAAVARGGPLEAVPLCHDVPTLGHARVESGYALHARMLATPEHAVPVHCARVDSGSGATAMATALATGHAAALWRRCDEQHTDCAEFFAHAAALLQRVTAARSLPELVRELRNRNAGADPDAAWARDLVLLYDPPPSRPPS</sequence>
<feature type="region of interest" description="Disordered" evidence="1">
    <location>
        <begin position="311"/>
        <end position="352"/>
    </location>
</feature>
<organism evidence="3 4">
    <name type="scientific">Streptomyces diacarni</name>
    <dbReference type="NCBI Taxonomy" id="2800381"/>
    <lineage>
        <taxon>Bacteria</taxon>
        <taxon>Bacillati</taxon>
        <taxon>Actinomycetota</taxon>
        <taxon>Actinomycetes</taxon>
        <taxon>Kitasatosporales</taxon>
        <taxon>Streptomycetaceae</taxon>
        <taxon>Streptomyces</taxon>
    </lineage>
</organism>